<dbReference type="Proteomes" id="UP000193067">
    <property type="component" value="Unassembled WGS sequence"/>
</dbReference>
<dbReference type="AlphaFoldDB" id="A0A1Y2IKZ5"/>
<dbReference type="EMBL" id="KZ084112">
    <property type="protein sequence ID" value="OSD01283.1"/>
    <property type="molecule type" value="Genomic_DNA"/>
</dbReference>
<protein>
    <submittedName>
        <fullName evidence="1">Uncharacterized protein</fullName>
    </submittedName>
</protein>
<organism evidence="1 2">
    <name type="scientific">Trametes coccinea (strain BRFM310)</name>
    <name type="common">Pycnoporus coccineus</name>
    <dbReference type="NCBI Taxonomy" id="1353009"/>
    <lineage>
        <taxon>Eukaryota</taxon>
        <taxon>Fungi</taxon>
        <taxon>Dikarya</taxon>
        <taxon>Basidiomycota</taxon>
        <taxon>Agaricomycotina</taxon>
        <taxon>Agaricomycetes</taxon>
        <taxon>Polyporales</taxon>
        <taxon>Polyporaceae</taxon>
        <taxon>Trametes</taxon>
    </lineage>
</organism>
<accession>A0A1Y2IKZ5</accession>
<name>A0A1Y2IKZ5_TRAC3</name>
<evidence type="ECO:0000313" key="1">
    <source>
        <dbReference type="EMBL" id="OSD01283.1"/>
    </source>
</evidence>
<reference evidence="1 2" key="1">
    <citation type="journal article" date="2015" name="Biotechnol. Biofuels">
        <title>Enhanced degradation of softwood versus hardwood by the white-rot fungus Pycnoporus coccineus.</title>
        <authorList>
            <person name="Couturier M."/>
            <person name="Navarro D."/>
            <person name="Chevret D."/>
            <person name="Henrissat B."/>
            <person name="Piumi F."/>
            <person name="Ruiz-Duenas F.J."/>
            <person name="Martinez A.T."/>
            <person name="Grigoriev I.V."/>
            <person name="Riley R."/>
            <person name="Lipzen A."/>
            <person name="Berrin J.G."/>
            <person name="Master E.R."/>
            <person name="Rosso M.N."/>
        </authorList>
    </citation>
    <scope>NUCLEOTIDE SEQUENCE [LARGE SCALE GENOMIC DNA]</scope>
    <source>
        <strain evidence="1 2">BRFM310</strain>
    </source>
</reference>
<gene>
    <name evidence="1" type="ORF">PYCCODRAFT_1468721</name>
</gene>
<sequence length="134" mass="14791">MAAYNHWRMELNNFMQSHGGTHLVAWDATPTGPPHQPVWTAIVYKASNMQGHTAQPGTQPRRRLLGKHYTLSLPTDAGDSSRSVVPSDMRRLRSALLSPTIQPLSISLSLARRIILVLLSQIPPLPQVGSPPSW</sequence>
<proteinExistence type="predicted"/>
<dbReference type="OrthoDB" id="112668at2759"/>
<keyword evidence="2" id="KW-1185">Reference proteome</keyword>
<evidence type="ECO:0000313" key="2">
    <source>
        <dbReference type="Proteomes" id="UP000193067"/>
    </source>
</evidence>